<name>A0A172XCN4_BORTU</name>
<dbReference type="InterPro" id="IPR056668">
    <property type="entry name" value="BB0158-like"/>
</dbReference>
<dbReference type="Pfam" id="PF24960">
    <property type="entry name" value="BB0158"/>
    <property type="match status" value="1"/>
</dbReference>
<reference evidence="2 3" key="1">
    <citation type="submission" date="2016-05" db="EMBL/GenBank/DDBJ databases">
        <title>Chromosome and linear plasmid sequence of a 2015 human isolate of tick-borne relapsing fever spirochete, Borrelia turicatae.</title>
        <authorList>
            <person name="Kingry L.C."/>
            <person name="Dhwani B."/>
            <person name="Replogle A."/>
            <person name="Sexton C."/>
            <person name="Rowe L."/>
            <person name="Stermole B.M."/>
            <person name="Christensen A.M."/>
            <person name="Schriefer M.E."/>
        </authorList>
    </citation>
    <scope>NUCLEOTIDE SEQUENCE [LARGE SCALE GENOMIC DNA]</scope>
    <source>
        <strain evidence="2 3">BTE5EL</strain>
        <plasmid evidence="2 3">lp159</plasmid>
    </source>
</reference>
<dbReference type="RefSeq" id="WP_020282331.1">
    <property type="nucleotide sequence ID" value="NZ_CP015630.1"/>
</dbReference>
<organism evidence="2 3">
    <name type="scientific">Borrelia turicatae</name>
    <dbReference type="NCBI Taxonomy" id="142"/>
    <lineage>
        <taxon>Bacteria</taxon>
        <taxon>Pseudomonadati</taxon>
        <taxon>Spirochaetota</taxon>
        <taxon>Spirochaetia</taxon>
        <taxon>Spirochaetales</taxon>
        <taxon>Borreliaceae</taxon>
        <taxon>Borrelia</taxon>
    </lineage>
</organism>
<evidence type="ECO:0000313" key="3">
    <source>
        <dbReference type="Proteomes" id="UP000264231"/>
    </source>
</evidence>
<protein>
    <recommendedName>
        <fullName evidence="1">Outer surface lipoprotein BB0158 domain-containing protein</fullName>
    </recommendedName>
</protein>
<proteinExistence type="predicted"/>
<geneLocation type="plasmid" evidence="2 3">
    <name>lp159</name>
</geneLocation>
<accession>A0A172XCN4</accession>
<evidence type="ECO:0000259" key="1">
    <source>
        <dbReference type="Pfam" id="PF24960"/>
    </source>
</evidence>
<gene>
    <name evidence="2" type="ORF">A7978_04810</name>
</gene>
<keyword evidence="2" id="KW-0614">Plasmid</keyword>
<dbReference type="Proteomes" id="UP000264231">
    <property type="component" value="Plasmid lp159"/>
</dbReference>
<feature type="domain" description="Outer surface lipoprotein BB0158" evidence="1">
    <location>
        <begin position="82"/>
        <end position="256"/>
    </location>
</feature>
<sequence>MYKKILLLMPTLILCLQCDNEKIISAKQNQEQVRHRITKRNSYLSQLNNNGNNQHGSLINLSSRQEFKEPYEMLEGITPTEIPTTLFTYHSIVLWTKNKAISIKGLDQKPIIPLANKLRYSYSISPIKSNGNFSVYIKPVILFETIQYNGDDLEVTNFYLEDDPQLDFNTRTQKVSLTTAKPHKTELSKEAGYDKANPFWIAYKTREVITTLTQSQYIKATITVNNKTKNTITDYKILLDSTYLVQLIQETLNKYPQIKTVAPDFRL</sequence>
<dbReference type="EMBL" id="CP015630">
    <property type="protein sequence ID" value="ANF34434.1"/>
    <property type="molecule type" value="Genomic_DNA"/>
</dbReference>
<evidence type="ECO:0000313" key="2">
    <source>
        <dbReference type="EMBL" id="ANF34434.1"/>
    </source>
</evidence>
<dbReference type="AlphaFoldDB" id="A0A172XCN4"/>